<dbReference type="PANTHER" id="PTHR12547">
    <property type="entry name" value="CCCH ZINC FINGER/TIS11-RELATED"/>
    <property type="match status" value="1"/>
</dbReference>
<dbReference type="GO" id="GO:0008270">
    <property type="term" value="F:zinc ion binding"/>
    <property type="evidence" value="ECO:0007669"/>
    <property type="project" value="UniProtKB-KW"/>
</dbReference>
<dbReference type="PROSITE" id="PS50103">
    <property type="entry name" value="ZF_C3H1"/>
    <property type="match status" value="2"/>
</dbReference>
<dbReference type="InterPro" id="IPR045877">
    <property type="entry name" value="ZFP36-like"/>
</dbReference>
<proteinExistence type="predicted"/>
<evidence type="ECO:0000256" key="5">
    <source>
        <dbReference type="PROSITE-ProRule" id="PRU00723"/>
    </source>
</evidence>
<feature type="domain" description="C3H1-type" evidence="7">
    <location>
        <begin position="103"/>
        <end position="131"/>
    </location>
</feature>
<dbReference type="GO" id="GO:0003729">
    <property type="term" value="F:mRNA binding"/>
    <property type="evidence" value="ECO:0007669"/>
    <property type="project" value="InterPro"/>
</dbReference>
<keyword evidence="9" id="KW-1185">Reference proteome</keyword>
<dbReference type="SUPFAM" id="SSF90229">
    <property type="entry name" value="CCCH zinc finger"/>
    <property type="match status" value="2"/>
</dbReference>
<evidence type="ECO:0000259" key="7">
    <source>
        <dbReference type="PROSITE" id="PS50103"/>
    </source>
</evidence>
<comment type="caution">
    <text evidence="8">The sequence shown here is derived from an EMBL/GenBank/DDBJ whole genome shotgun (WGS) entry which is preliminary data.</text>
</comment>
<sequence length="376" mass="41321">MSSAQISAFYDVGDVLQQNRRNQQMKQFNERRATIGAMVSRNVNTHAMPSNSFITITQQNGVSTDLNQNENLHRKLDRSISEPIGDRALNSLSIQRNNVNSSRYKTELCRPFEESGHCKYGDKCQFAHGGHELRTLNRHPKYKTELCRTFHTIGFCPYGPRCHFVHNEDDQKLAEMVKNHEAMLAARRNPSSSSASTNNSARRPSNISFAGSDYSPPSSDSPSLSPASSDDFSRLSSCSSSMSGNSSTSSSPVFNYSADLQTIASLLQPLNVQTQMNNVNNSSIDSLSQQLNAILNLSYQQRNMNNNHNVFGDSWDVTPAPPSPPDSISGDSVGSASSLSSSGSFSSSQNTYGSPLDISKQLQIRLPIFNTLSQDD</sequence>
<dbReference type="InterPro" id="IPR036855">
    <property type="entry name" value="Znf_CCCH_sf"/>
</dbReference>
<keyword evidence="4 5" id="KW-0862">Zinc</keyword>
<keyword evidence="2" id="KW-0677">Repeat</keyword>
<dbReference type="AlphaFoldDB" id="A0A8B6DQK8"/>
<reference evidence="8" key="1">
    <citation type="submission" date="2018-11" db="EMBL/GenBank/DDBJ databases">
        <authorList>
            <person name="Alioto T."/>
            <person name="Alioto T."/>
        </authorList>
    </citation>
    <scope>NUCLEOTIDE SEQUENCE</scope>
</reference>
<feature type="zinc finger region" description="C3H1-type" evidence="5">
    <location>
        <begin position="103"/>
        <end position="131"/>
    </location>
</feature>
<evidence type="ECO:0000256" key="4">
    <source>
        <dbReference type="ARBA" id="ARBA00022833"/>
    </source>
</evidence>
<name>A0A8B6DQK8_MYTGA</name>
<feature type="region of interest" description="Disordered" evidence="6">
    <location>
        <begin position="185"/>
        <end position="230"/>
    </location>
</feature>
<feature type="compositionally biased region" description="Low complexity" evidence="6">
    <location>
        <begin position="326"/>
        <end position="354"/>
    </location>
</feature>
<protein>
    <submittedName>
        <fullName evidence="8">Butyrate response factor 1</fullName>
    </submittedName>
</protein>
<dbReference type="PANTHER" id="PTHR12547:SF18">
    <property type="entry name" value="PROTEIN TIS11"/>
    <property type="match status" value="1"/>
</dbReference>
<evidence type="ECO:0000256" key="6">
    <source>
        <dbReference type="SAM" id="MobiDB-lite"/>
    </source>
</evidence>
<gene>
    <name evidence="8" type="ORF">MGAL_10B011680</name>
</gene>
<feature type="domain" description="C3H1-type" evidence="7">
    <location>
        <begin position="141"/>
        <end position="169"/>
    </location>
</feature>
<dbReference type="FunFam" id="4.10.1000.10:FF:000001">
    <property type="entry name" value="zinc finger CCCH domain-containing protein 15-like"/>
    <property type="match status" value="1"/>
</dbReference>
<accession>A0A8B6DQK8</accession>
<dbReference type="Pfam" id="PF00642">
    <property type="entry name" value="zf-CCCH"/>
    <property type="match status" value="2"/>
</dbReference>
<evidence type="ECO:0000256" key="1">
    <source>
        <dbReference type="ARBA" id="ARBA00022723"/>
    </source>
</evidence>
<dbReference type="FunFam" id="4.10.1000.10:FF:000002">
    <property type="entry name" value="Zinc finger protein 36, C3H1 type-like 1"/>
    <property type="match status" value="1"/>
</dbReference>
<dbReference type="SMART" id="SM00356">
    <property type="entry name" value="ZnF_C3H1"/>
    <property type="match status" value="2"/>
</dbReference>
<dbReference type="OrthoDB" id="410307at2759"/>
<keyword evidence="1 5" id="KW-0479">Metal-binding</keyword>
<dbReference type="EMBL" id="UYJE01003837">
    <property type="protein sequence ID" value="VDI22778.1"/>
    <property type="molecule type" value="Genomic_DNA"/>
</dbReference>
<feature type="region of interest" description="Disordered" evidence="6">
    <location>
        <begin position="310"/>
        <end position="356"/>
    </location>
</feature>
<dbReference type="Gene3D" id="4.10.1000.10">
    <property type="entry name" value="Zinc finger, CCCH-type"/>
    <property type="match status" value="2"/>
</dbReference>
<dbReference type="InterPro" id="IPR000571">
    <property type="entry name" value="Znf_CCCH"/>
</dbReference>
<evidence type="ECO:0000256" key="3">
    <source>
        <dbReference type="ARBA" id="ARBA00022771"/>
    </source>
</evidence>
<evidence type="ECO:0000313" key="8">
    <source>
        <dbReference type="EMBL" id="VDI22778.1"/>
    </source>
</evidence>
<evidence type="ECO:0000256" key="2">
    <source>
        <dbReference type="ARBA" id="ARBA00022737"/>
    </source>
</evidence>
<feature type="zinc finger region" description="C3H1-type" evidence="5">
    <location>
        <begin position="141"/>
        <end position="169"/>
    </location>
</feature>
<keyword evidence="3 5" id="KW-0863">Zinc-finger</keyword>
<evidence type="ECO:0000313" key="9">
    <source>
        <dbReference type="Proteomes" id="UP000596742"/>
    </source>
</evidence>
<dbReference type="Proteomes" id="UP000596742">
    <property type="component" value="Unassembled WGS sequence"/>
</dbReference>
<organism evidence="8 9">
    <name type="scientific">Mytilus galloprovincialis</name>
    <name type="common">Mediterranean mussel</name>
    <dbReference type="NCBI Taxonomy" id="29158"/>
    <lineage>
        <taxon>Eukaryota</taxon>
        <taxon>Metazoa</taxon>
        <taxon>Spiralia</taxon>
        <taxon>Lophotrochozoa</taxon>
        <taxon>Mollusca</taxon>
        <taxon>Bivalvia</taxon>
        <taxon>Autobranchia</taxon>
        <taxon>Pteriomorphia</taxon>
        <taxon>Mytilida</taxon>
        <taxon>Mytiloidea</taxon>
        <taxon>Mytilidae</taxon>
        <taxon>Mytilinae</taxon>
        <taxon>Mytilus</taxon>
    </lineage>
</organism>